<evidence type="ECO:0000256" key="1">
    <source>
        <dbReference type="ARBA" id="ARBA00022614"/>
    </source>
</evidence>
<name>A0A8X6MHJ6_NEPPI</name>
<keyword evidence="5" id="KW-1185">Reference proteome</keyword>
<evidence type="ECO:0000256" key="3">
    <source>
        <dbReference type="ARBA" id="ARBA00022737"/>
    </source>
</evidence>
<organism evidence="4 5">
    <name type="scientific">Nephila pilipes</name>
    <name type="common">Giant wood spider</name>
    <name type="synonym">Nephila maculata</name>
    <dbReference type="NCBI Taxonomy" id="299642"/>
    <lineage>
        <taxon>Eukaryota</taxon>
        <taxon>Metazoa</taxon>
        <taxon>Ecdysozoa</taxon>
        <taxon>Arthropoda</taxon>
        <taxon>Chelicerata</taxon>
        <taxon>Arachnida</taxon>
        <taxon>Araneae</taxon>
        <taxon>Araneomorphae</taxon>
        <taxon>Entelegynae</taxon>
        <taxon>Araneoidea</taxon>
        <taxon>Nephilidae</taxon>
        <taxon>Nephila</taxon>
    </lineage>
</organism>
<comment type="caution">
    <text evidence="4">The sequence shown here is derived from an EMBL/GenBank/DDBJ whole genome shotgun (WGS) entry which is preliminary data.</text>
</comment>
<dbReference type="SUPFAM" id="SSF52058">
    <property type="entry name" value="L domain-like"/>
    <property type="match status" value="1"/>
</dbReference>
<dbReference type="Gene3D" id="3.80.10.10">
    <property type="entry name" value="Ribonuclease Inhibitor"/>
    <property type="match status" value="1"/>
</dbReference>
<dbReference type="OrthoDB" id="6744815at2759"/>
<sequence>MVGFNRLGGDSIYIPRESAMRQQMRMLDTAENIFDELDRIFKKKLEEGAFLGLVNLEGLFLRHCSLSSITTFTFRSLKKLRSLWLDENNLITLPDKGFQYLSQLETL</sequence>
<dbReference type="InterPro" id="IPR050328">
    <property type="entry name" value="Dev_Immune_Receptor"/>
</dbReference>
<gene>
    <name evidence="4" type="ORF">NPIL_10551</name>
</gene>
<dbReference type="GO" id="GO:0005615">
    <property type="term" value="C:extracellular space"/>
    <property type="evidence" value="ECO:0007669"/>
    <property type="project" value="TreeGrafter"/>
</dbReference>
<dbReference type="PANTHER" id="PTHR24373">
    <property type="entry name" value="SLIT RELATED LEUCINE-RICH REPEAT NEURONAL PROTEIN"/>
    <property type="match status" value="1"/>
</dbReference>
<keyword evidence="3" id="KW-0677">Repeat</keyword>
<dbReference type="InterPro" id="IPR032675">
    <property type="entry name" value="LRR_dom_sf"/>
</dbReference>
<dbReference type="EMBL" id="BMAW01045884">
    <property type="protein sequence ID" value="GFS52307.1"/>
    <property type="molecule type" value="Genomic_DNA"/>
</dbReference>
<dbReference type="SMART" id="SM00369">
    <property type="entry name" value="LRR_TYP"/>
    <property type="match status" value="2"/>
</dbReference>
<reference evidence="4" key="1">
    <citation type="submission" date="2020-08" db="EMBL/GenBank/DDBJ databases">
        <title>Multicomponent nature underlies the extraordinary mechanical properties of spider dragline silk.</title>
        <authorList>
            <person name="Kono N."/>
            <person name="Nakamura H."/>
            <person name="Mori M."/>
            <person name="Yoshida Y."/>
            <person name="Ohtoshi R."/>
            <person name="Malay A.D."/>
            <person name="Moran D.A.P."/>
            <person name="Tomita M."/>
            <person name="Numata K."/>
            <person name="Arakawa K."/>
        </authorList>
    </citation>
    <scope>NUCLEOTIDE SEQUENCE</scope>
</reference>
<dbReference type="GO" id="GO:0031012">
    <property type="term" value="C:extracellular matrix"/>
    <property type="evidence" value="ECO:0007669"/>
    <property type="project" value="TreeGrafter"/>
</dbReference>
<keyword evidence="1" id="KW-0433">Leucine-rich repeat</keyword>
<evidence type="ECO:0000313" key="4">
    <source>
        <dbReference type="EMBL" id="GFS52307.1"/>
    </source>
</evidence>
<evidence type="ECO:0000313" key="5">
    <source>
        <dbReference type="Proteomes" id="UP000887013"/>
    </source>
</evidence>
<keyword evidence="2" id="KW-0732">Signal</keyword>
<dbReference type="Pfam" id="PF13855">
    <property type="entry name" value="LRR_8"/>
    <property type="match status" value="1"/>
</dbReference>
<dbReference type="AlphaFoldDB" id="A0A8X6MHJ6"/>
<dbReference type="PROSITE" id="PS51450">
    <property type="entry name" value="LRR"/>
    <property type="match status" value="1"/>
</dbReference>
<evidence type="ECO:0000256" key="2">
    <source>
        <dbReference type="ARBA" id="ARBA00022729"/>
    </source>
</evidence>
<accession>A0A8X6MHJ6</accession>
<dbReference type="InterPro" id="IPR003591">
    <property type="entry name" value="Leu-rich_rpt_typical-subtyp"/>
</dbReference>
<dbReference type="PANTHER" id="PTHR24373:SF370">
    <property type="entry name" value="FISH-LIPS, ISOFORM E"/>
    <property type="match status" value="1"/>
</dbReference>
<protein>
    <submittedName>
        <fullName evidence="4">Uncharacterized protein</fullName>
    </submittedName>
</protein>
<dbReference type="InterPro" id="IPR001611">
    <property type="entry name" value="Leu-rich_rpt"/>
</dbReference>
<proteinExistence type="predicted"/>
<dbReference type="Proteomes" id="UP000887013">
    <property type="component" value="Unassembled WGS sequence"/>
</dbReference>